<feature type="domain" description="Bacterial type II secretion system protein E" evidence="2">
    <location>
        <begin position="267"/>
        <end position="432"/>
    </location>
</feature>
<keyword evidence="3" id="KW-0614">Plasmid</keyword>
<dbReference type="InterPro" id="IPR027417">
    <property type="entry name" value="P-loop_NTPase"/>
</dbReference>
<comment type="similarity">
    <text evidence="1">Belongs to the GSP E family.</text>
</comment>
<protein>
    <submittedName>
        <fullName evidence="3">Putative pilus assembly protein cpaF</fullName>
    </submittedName>
</protein>
<dbReference type="OrthoDB" id="1909800at2"/>
<dbReference type="PANTHER" id="PTHR30486">
    <property type="entry name" value="TWITCHING MOTILITY PROTEIN PILT"/>
    <property type="match status" value="1"/>
</dbReference>
<dbReference type="PANTHER" id="PTHR30486:SF6">
    <property type="entry name" value="TYPE IV PILUS RETRACTATION ATPASE PILT"/>
    <property type="match status" value="1"/>
</dbReference>
<gene>
    <name evidence="3" type="ORF">JFP838_pA0097</name>
</gene>
<dbReference type="PATRIC" id="fig|1502.177.peg.3303"/>
<name>A0A140GR54_CLOPF</name>
<geneLocation type="plasmid" evidence="3 4">
    <name>pJFP838A</name>
</geneLocation>
<evidence type="ECO:0000259" key="2">
    <source>
        <dbReference type="Pfam" id="PF00437"/>
    </source>
</evidence>
<evidence type="ECO:0000256" key="1">
    <source>
        <dbReference type="ARBA" id="ARBA00006611"/>
    </source>
</evidence>
<dbReference type="GO" id="GO:0016887">
    <property type="term" value="F:ATP hydrolysis activity"/>
    <property type="evidence" value="ECO:0007669"/>
    <property type="project" value="InterPro"/>
</dbReference>
<proteinExistence type="inferred from homology"/>
<dbReference type="SUPFAM" id="SSF52540">
    <property type="entry name" value="P-loop containing nucleoside triphosphate hydrolases"/>
    <property type="match status" value="1"/>
</dbReference>
<reference evidence="3 4" key="1">
    <citation type="journal article" date="2016" name="PLoS ONE">
        <title>Plasmid Characterization and Chromosome Analysis of Two netF+ Clostridium perfringens Isolates Associated with Foal and Canine Necrotizing Enteritis.</title>
        <authorList>
            <person name="Mehdizadeh Gohari I."/>
            <person name="Kropinski A.M."/>
            <person name="Weese S.J."/>
            <person name="Parreira V.R."/>
            <person name="Whitehead A.E."/>
            <person name="Boerlin P."/>
            <person name="Prescott J.F."/>
        </authorList>
    </citation>
    <scope>NUCLEOTIDE SEQUENCE [LARGE SCALE GENOMIC DNA]</scope>
    <source>
        <strain evidence="3 4">JP838</strain>
        <plasmid evidence="4">Plasmid pJFP838A</plasmid>
    </source>
</reference>
<accession>A0A140GR54</accession>
<dbReference type="EMBL" id="CP013615">
    <property type="protein sequence ID" value="AMN31013.1"/>
    <property type="molecule type" value="Genomic_DNA"/>
</dbReference>
<dbReference type="Pfam" id="PF00437">
    <property type="entry name" value="T2SSE"/>
    <property type="match status" value="1"/>
</dbReference>
<sequence>MNGFISNPIVVIKNGKPYRLIEHMFDCEVENFIAEVWKNGILYKTSKIELNTKFTIDVDLKDVDIVYKNLDGLEIGRFTVSLDKNEIVVVVDEKEELVNKLKEVIRDVMDNPIGTKIEKEHHTELLNRVTIDKEARNYVNSKIRKAIISTNLVNYDDVEEYTYRIYSDFYGLGVIQELDDDLEVGEILVNAIEHPKFQCSIYYYKHGIKRKFNKTFKCIEEVQRVFNKCIEFENKQLNSVENAIVEATTPAKDRINISIPKASNNWSLNIRKFGNFVPDKTMMRRSGTTDDFLEKLFKIIIDGHANIGIGGPMGTGKTTMINYLLTYTDPLSRKVVISSVDETDTDRVLAGHDVVVFNVNEERGFTFSKAMKTSLRTTADRVIIPESRGGEFQEVVEANNKTKGNLFTGHALSDEAFMDACVSMYMAGAKTSVESSIDVKNKLSQSIDLFIIMRKVGGDIRVKSVSEITSKDGVYTGMNMLYYWDYDPESPLVGRYKRTENRMSQALKDRLNEFGVPMSDMADL</sequence>
<dbReference type="Gene3D" id="3.30.450.380">
    <property type="match status" value="1"/>
</dbReference>
<dbReference type="RefSeq" id="WP_061429621.1">
    <property type="nucleotide sequence ID" value="NZ_CATNZX010000001.1"/>
</dbReference>
<evidence type="ECO:0000313" key="3">
    <source>
        <dbReference type="EMBL" id="AMN31013.1"/>
    </source>
</evidence>
<dbReference type="InterPro" id="IPR001482">
    <property type="entry name" value="T2SS/T4SS_dom"/>
</dbReference>
<dbReference type="Proteomes" id="UP000070260">
    <property type="component" value="Plasmid pJFP838A"/>
</dbReference>
<dbReference type="InterPro" id="IPR050921">
    <property type="entry name" value="T4SS_GSP_E_ATPase"/>
</dbReference>
<dbReference type="Gene3D" id="3.40.50.300">
    <property type="entry name" value="P-loop containing nucleotide triphosphate hydrolases"/>
    <property type="match status" value="1"/>
</dbReference>
<dbReference type="AlphaFoldDB" id="A0A140GR54"/>
<organism evidence="3 4">
    <name type="scientific">Clostridium perfringens</name>
    <dbReference type="NCBI Taxonomy" id="1502"/>
    <lineage>
        <taxon>Bacteria</taxon>
        <taxon>Bacillati</taxon>
        <taxon>Bacillota</taxon>
        <taxon>Clostridia</taxon>
        <taxon>Eubacteriales</taxon>
        <taxon>Clostridiaceae</taxon>
        <taxon>Clostridium</taxon>
    </lineage>
</organism>
<evidence type="ECO:0000313" key="4">
    <source>
        <dbReference type="Proteomes" id="UP000070260"/>
    </source>
</evidence>